<organism evidence="1 2">
    <name type="scientific">Pistacia atlantica</name>
    <dbReference type="NCBI Taxonomy" id="434234"/>
    <lineage>
        <taxon>Eukaryota</taxon>
        <taxon>Viridiplantae</taxon>
        <taxon>Streptophyta</taxon>
        <taxon>Embryophyta</taxon>
        <taxon>Tracheophyta</taxon>
        <taxon>Spermatophyta</taxon>
        <taxon>Magnoliopsida</taxon>
        <taxon>eudicotyledons</taxon>
        <taxon>Gunneridae</taxon>
        <taxon>Pentapetalae</taxon>
        <taxon>rosids</taxon>
        <taxon>malvids</taxon>
        <taxon>Sapindales</taxon>
        <taxon>Anacardiaceae</taxon>
        <taxon>Pistacia</taxon>
    </lineage>
</organism>
<dbReference type="EMBL" id="CM047902">
    <property type="protein sequence ID" value="KAJ0095459.1"/>
    <property type="molecule type" value="Genomic_DNA"/>
</dbReference>
<evidence type="ECO:0000313" key="2">
    <source>
        <dbReference type="Proteomes" id="UP001164250"/>
    </source>
</evidence>
<keyword evidence="2" id="KW-1185">Reference proteome</keyword>
<evidence type="ECO:0000313" key="1">
    <source>
        <dbReference type="EMBL" id="KAJ0095459.1"/>
    </source>
</evidence>
<protein>
    <submittedName>
        <fullName evidence="1">Uncharacterized protein</fullName>
    </submittedName>
</protein>
<comment type="caution">
    <text evidence="1">The sequence shown here is derived from an EMBL/GenBank/DDBJ whole genome shotgun (WGS) entry which is preliminary data.</text>
</comment>
<sequence>MKISKIETASDSSGKVNEEERVLSYDLRLARRCKRRHIASEKFTYHSHKASKQTVNSDIKNNKNNGSAAEGVVVDSDYEVFLNDMVQYVDVDSDVGCANNVNDADKDDVGDVLDSQYMMFVDNLKEDGKSYMLDFAPNNGTSVVVRYEEENGSRNELVVENFEDHQSEGNIEIENILRSQLDKENIEDPVSSRDIRLLEVERKYKETCQGVSENASLILTMQVLQDVSDGRTKLAIKRMGEIDIKSFQHAWSLKFADGDWQAKSAQLYSSWEECMGDPHRSPSKRVSI</sequence>
<name>A0ACC1B944_9ROSI</name>
<accession>A0ACC1B944</accession>
<gene>
    <name evidence="1" type="ORF">Patl1_15934</name>
</gene>
<proteinExistence type="predicted"/>
<reference evidence="2" key="1">
    <citation type="journal article" date="2023" name="G3 (Bethesda)">
        <title>Genome assembly and association tests identify interacting loci associated with vigor, precocity, and sex in interspecific pistachio rootstocks.</title>
        <authorList>
            <person name="Palmer W."/>
            <person name="Jacygrad E."/>
            <person name="Sagayaradj S."/>
            <person name="Cavanaugh K."/>
            <person name="Han R."/>
            <person name="Bertier L."/>
            <person name="Beede B."/>
            <person name="Kafkas S."/>
            <person name="Golino D."/>
            <person name="Preece J."/>
            <person name="Michelmore R."/>
        </authorList>
    </citation>
    <scope>NUCLEOTIDE SEQUENCE [LARGE SCALE GENOMIC DNA]</scope>
</reference>
<dbReference type="Proteomes" id="UP001164250">
    <property type="component" value="Chromosome 6"/>
</dbReference>